<organism evidence="1 2">
    <name type="scientific">Rhodopirellula halodulae</name>
    <dbReference type="NCBI Taxonomy" id="2894198"/>
    <lineage>
        <taxon>Bacteria</taxon>
        <taxon>Pseudomonadati</taxon>
        <taxon>Planctomycetota</taxon>
        <taxon>Planctomycetia</taxon>
        <taxon>Pirellulales</taxon>
        <taxon>Pirellulaceae</taxon>
        <taxon>Rhodopirellula</taxon>
    </lineage>
</organism>
<dbReference type="InterPro" id="IPR013783">
    <property type="entry name" value="Ig-like_fold"/>
</dbReference>
<proteinExistence type="predicted"/>
<dbReference type="InterPro" id="IPR011467">
    <property type="entry name" value="DUF1573"/>
</dbReference>
<accession>A0ABS8NKR7</accession>
<dbReference type="EMBL" id="JAJKFW010000025">
    <property type="protein sequence ID" value="MCC9644132.1"/>
    <property type="molecule type" value="Genomic_DNA"/>
</dbReference>
<dbReference type="Pfam" id="PF07610">
    <property type="entry name" value="DUF1573"/>
    <property type="match status" value="1"/>
</dbReference>
<gene>
    <name evidence="1" type="ORF">LOC71_17765</name>
</gene>
<comment type="caution">
    <text evidence="1">The sequence shown here is derived from an EMBL/GenBank/DDBJ whole genome shotgun (WGS) entry which is preliminary data.</text>
</comment>
<reference evidence="1" key="1">
    <citation type="submission" date="2021-11" db="EMBL/GenBank/DDBJ databases">
        <title>Genome sequence.</title>
        <authorList>
            <person name="Sun Q."/>
        </authorList>
    </citation>
    <scope>NUCLEOTIDE SEQUENCE</scope>
    <source>
        <strain evidence="1">JC740</strain>
    </source>
</reference>
<evidence type="ECO:0000313" key="1">
    <source>
        <dbReference type="EMBL" id="MCC9644132.1"/>
    </source>
</evidence>
<dbReference type="Gene3D" id="2.60.40.10">
    <property type="entry name" value="Immunoglobulins"/>
    <property type="match status" value="1"/>
</dbReference>
<name>A0ABS8NKR7_9BACT</name>
<keyword evidence="2" id="KW-1185">Reference proteome</keyword>
<sequence>MSVTAKFLLAGVLLASVFGAMSTGLATIVSYAPFGVAPSQRADYEEQVALIKRRESLRRNSKEMGLPQAVVPALSYDFGLVDPHTTATHSFEIRNQGAGPLTLDVAETTCKCTVGNAASNVLLPGESTTIDLTWNTGKKAENYEQIARVVTNDPTRKVIDLSVTGVVKSKLFVPENGLFRTVDAGEQATATLFLHSQLHDEFAVVDVESDLPGLQWEAKQVSVSSQPSLNDRSPASVTELQLNCLAQRAGKFSGEVKVQVLLPGQAELSEHVVQLTGRVHAPISFHSPMLHSKEGLDLGTLANDADHEFHLVVRKHFSEDRELAVLNVEPKILEVSIEPSHQESDYRLTIRIPRGADSEIFNLDQKRGYIQVGDPSNQEFSNWFPVIGAVIANAN</sequence>
<dbReference type="PANTHER" id="PTHR37833:SF1">
    <property type="entry name" value="SIGNAL PEPTIDE PROTEIN"/>
    <property type="match status" value="1"/>
</dbReference>
<dbReference type="PANTHER" id="PTHR37833">
    <property type="entry name" value="LIPOPROTEIN-RELATED"/>
    <property type="match status" value="1"/>
</dbReference>
<dbReference type="RefSeq" id="WP_230275241.1">
    <property type="nucleotide sequence ID" value="NZ_JAJKFW010000025.1"/>
</dbReference>
<dbReference type="Proteomes" id="UP001430306">
    <property type="component" value="Unassembled WGS sequence"/>
</dbReference>
<protein>
    <submittedName>
        <fullName evidence="1">DUF1573 domain-containing protein</fullName>
    </submittedName>
</protein>
<evidence type="ECO:0000313" key="2">
    <source>
        <dbReference type="Proteomes" id="UP001430306"/>
    </source>
</evidence>